<sequence>MTAEELVEKIRASLPDSIIKAEVALGDAVVHVEVENLLKVAGFLKESAELDFHYLSQITGVDYLNMEREPRFEAVYELHNLDRGDSIRLRVGLDEDDPKLPTVSELWKGALFPERELFDMFGFQVEGHPNLKRLIMPEDWEGHPLRKDYPLVVEEVAFSHNPEHKQELIKDKKDMSPLPWE</sequence>
<dbReference type="NCBIfam" id="TIGR01961">
    <property type="entry name" value="NuoC_fam"/>
    <property type="match status" value="1"/>
</dbReference>
<dbReference type="InterPro" id="IPR001268">
    <property type="entry name" value="NADH_UbQ_OxRdtase_30kDa_su"/>
</dbReference>
<dbReference type="InterPro" id="IPR010218">
    <property type="entry name" value="NADH_DH_suC"/>
</dbReference>
<feature type="domain" description="NADH:ubiquinone oxidoreductase 30kDa subunit" evidence="6">
    <location>
        <begin position="30"/>
        <end position="151"/>
    </location>
</feature>
<gene>
    <name evidence="3 7" type="primary">nuoC</name>
    <name evidence="7" type="ORF">NSPWAT_0974</name>
</gene>
<dbReference type="EMBL" id="OX336137">
    <property type="protein sequence ID" value="CAI2717833.1"/>
    <property type="molecule type" value="Genomic_DNA"/>
</dbReference>
<dbReference type="RefSeq" id="WP_282010751.1">
    <property type="nucleotide sequence ID" value="NZ_OX336137.1"/>
</dbReference>
<dbReference type="InterPro" id="IPR037232">
    <property type="entry name" value="NADH_quin_OxRdtase_su_C/D-like"/>
</dbReference>
<accession>A0ABN8W073</accession>
<comment type="subcellular location">
    <subcellularLocation>
        <location evidence="3">Cell membrane</location>
        <topology evidence="3">Peripheral membrane protein</topology>
        <orientation evidence="3">Cytoplasmic side</orientation>
    </subcellularLocation>
</comment>
<keyword evidence="3 4" id="KW-0520">NAD</keyword>
<keyword evidence="8" id="KW-1185">Reference proteome</keyword>
<proteinExistence type="inferred from homology"/>
<dbReference type="PANTHER" id="PTHR10884">
    <property type="entry name" value="NADH DEHYDROGENASE UBIQUINONE IRON-SULFUR PROTEIN 3"/>
    <property type="match status" value="1"/>
</dbReference>
<comment type="subunit">
    <text evidence="3">NDH-1 is composed of 14 different subunits. Subunits NuoB, C, D, E, F, and G constitute the peripheral sector of the complex.</text>
</comment>
<evidence type="ECO:0000256" key="2">
    <source>
        <dbReference type="ARBA" id="ARBA00022448"/>
    </source>
</evidence>
<reference evidence="7 8" key="1">
    <citation type="submission" date="2022-09" db="EMBL/GenBank/DDBJ databases">
        <authorList>
            <person name="Kop L."/>
        </authorList>
    </citation>
    <scope>NUCLEOTIDE SEQUENCE [LARGE SCALE GENOMIC DNA]</scope>
    <source>
        <strain evidence="7 8">347</strain>
    </source>
</reference>
<dbReference type="PROSITE" id="PS00542">
    <property type="entry name" value="COMPLEX1_30K"/>
    <property type="match status" value="1"/>
</dbReference>
<name>A0ABN8W073_9BACT</name>
<protein>
    <recommendedName>
        <fullName evidence="3">NADH-quinone oxidoreductase subunit C</fullName>
        <ecNumber evidence="3">7.1.1.-</ecNumber>
    </recommendedName>
    <alternativeName>
        <fullName evidence="3">NADH dehydrogenase I subunit C</fullName>
    </alternativeName>
    <alternativeName>
        <fullName evidence="3">NDH-1 subunit C</fullName>
    </alternativeName>
</protein>
<comment type="function">
    <text evidence="3">NDH-1 shuttles electrons from NADH, via FMN and iron-sulfur (Fe-S) centers, to quinones in the respiratory chain. The immediate electron acceptor for the enzyme in this species is believed to be ubiquinone. Couples the redox reaction to proton translocation (for every two electrons transferred, four hydrogen ions are translocated across the cytoplasmic membrane), and thus conserves the redox energy in a proton gradient.</text>
</comment>
<evidence type="ECO:0000256" key="3">
    <source>
        <dbReference type="HAMAP-Rule" id="MF_01357"/>
    </source>
</evidence>
<dbReference type="Pfam" id="PF00329">
    <property type="entry name" value="Complex1_30kDa"/>
    <property type="match status" value="1"/>
</dbReference>
<evidence type="ECO:0000259" key="6">
    <source>
        <dbReference type="Pfam" id="PF00329"/>
    </source>
</evidence>
<dbReference type="InterPro" id="IPR020396">
    <property type="entry name" value="NADH_UbQ_OxRdtase_CS"/>
</dbReference>
<dbReference type="HAMAP" id="MF_01357">
    <property type="entry name" value="NDH1_NuoC"/>
    <property type="match status" value="1"/>
</dbReference>
<dbReference type="Proteomes" id="UP001157733">
    <property type="component" value="Chromosome"/>
</dbReference>
<evidence type="ECO:0000313" key="7">
    <source>
        <dbReference type="EMBL" id="CAI2717833.1"/>
    </source>
</evidence>
<keyword evidence="3" id="KW-0830">Ubiquinone</keyword>
<organism evidence="7 8">
    <name type="scientific">Nitrospina watsonii</name>
    <dbReference type="NCBI Taxonomy" id="1323948"/>
    <lineage>
        <taxon>Bacteria</taxon>
        <taxon>Pseudomonadati</taxon>
        <taxon>Nitrospinota/Tectimicrobiota group</taxon>
        <taxon>Nitrospinota</taxon>
        <taxon>Nitrospinia</taxon>
        <taxon>Nitrospinales</taxon>
        <taxon>Nitrospinaceae</taxon>
        <taxon>Nitrospina</taxon>
    </lineage>
</organism>
<dbReference type="SUPFAM" id="SSF143243">
    <property type="entry name" value="Nqo5-like"/>
    <property type="match status" value="1"/>
</dbReference>
<evidence type="ECO:0000256" key="5">
    <source>
        <dbReference type="RuleBase" id="RU003582"/>
    </source>
</evidence>
<dbReference type="Gene3D" id="3.30.460.80">
    <property type="entry name" value="NADH:ubiquinone oxidoreductase, 30kDa subunit"/>
    <property type="match status" value="1"/>
</dbReference>
<evidence type="ECO:0000256" key="4">
    <source>
        <dbReference type="RuleBase" id="RU003456"/>
    </source>
</evidence>
<dbReference type="EC" id="7.1.1.-" evidence="3"/>
<comment type="similarity">
    <text evidence="1 3 4">Belongs to the complex I 30 kDa subunit family.</text>
</comment>
<keyword evidence="3" id="KW-0472">Membrane</keyword>
<comment type="catalytic activity">
    <reaction evidence="3 5">
        <text>a quinone + NADH + 5 H(+)(in) = a quinol + NAD(+) + 4 H(+)(out)</text>
        <dbReference type="Rhea" id="RHEA:57888"/>
        <dbReference type="ChEBI" id="CHEBI:15378"/>
        <dbReference type="ChEBI" id="CHEBI:24646"/>
        <dbReference type="ChEBI" id="CHEBI:57540"/>
        <dbReference type="ChEBI" id="CHEBI:57945"/>
        <dbReference type="ChEBI" id="CHEBI:132124"/>
    </reaction>
</comment>
<evidence type="ECO:0000256" key="1">
    <source>
        <dbReference type="ARBA" id="ARBA00007569"/>
    </source>
</evidence>
<keyword evidence="3 5" id="KW-0874">Quinone</keyword>
<dbReference type="PANTHER" id="PTHR10884:SF14">
    <property type="entry name" value="NADH DEHYDROGENASE [UBIQUINONE] IRON-SULFUR PROTEIN 3, MITOCHONDRIAL"/>
    <property type="match status" value="1"/>
</dbReference>
<keyword evidence="3 4" id="KW-1278">Translocase</keyword>
<keyword evidence="2 3" id="KW-0813">Transport</keyword>
<keyword evidence="3" id="KW-1003">Cell membrane</keyword>
<evidence type="ECO:0000313" key="8">
    <source>
        <dbReference type="Proteomes" id="UP001157733"/>
    </source>
</evidence>